<organism evidence="1 2">
    <name type="scientific">Glossina palpalis gambiensis</name>
    <dbReference type="NCBI Taxonomy" id="67801"/>
    <lineage>
        <taxon>Eukaryota</taxon>
        <taxon>Metazoa</taxon>
        <taxon>Ecdysozoa</taxon>
        <taxon>Arthropoda</taxon>
        <taxon>Hexapoda</taxon>
        <taxon>Insecta</taxon>
        <taxon>Pterygota</taxon>
        <taxon>Neoptera</taxon>
        <taxon>Endopterygota</taxon>
        <taxon>Diptera</taxon>
        <taxon>Brachycera</taxon>
        <taxon>Muscomorpha</taxon>
        <taxon>Hippoboscoidea</taxon>
        <taxon>Glossinidae</taxon>
        <taxon>Glossina</taxon>
    </lineage>
</organism>
<evidence type="ECO:0000313" key="2">
    <source>
        <dbReference type="Proteomes" id="UP000092460"/>
    </source>
</evidence>
<protein>
    <submittedName>
        <fullName evidence="1">Uncharacterized protein</fullName>
    </submittedName>
</protein>
<dbReference type="AlphaFoldDB" id="A0A1B0BM49"/>
<name>A0A1B0BM49_9MUSC</name>
<accession>A0A1B0BM49</accession>
<keyword evidence="2" id="KW-1185">Reference proteome</keyword>
<dbReference type="Proteomes" id="UP000092460">
    <property type="component" value="Unassembled WGS sequence"/>
</dbReference>
<evidence type="ECO:0000313" key="1">
    <source>
        <dbReference type="EnsemblMetazoa" id="GPPI034434-PA"/>
    </source>
</evidence>
<dbReference type="VEuPathDB" id="VectorBase:GPPI034434"/>
<dbReference type="EnsemblMetazoa" id="GPPI034434-RA">
    <property type="protein sequence ID" value="GPPI034434-PA"/>
    <property type="gene ID" value="GPPI034434"/>
</dbReference>
<proteinExistence type="predicted"/>
<dbReference type="EMBL" id="JXJN01016677">
    <property type="status" value="NOT_ANNOTATED_CDS"/>
    <property type="molecule type" value="Genomic_DNA"/>
</dbReference>
<reference evidence="1" key="2">
    <citation type="submission" date="2020-05" db="UniProtKB">
        <authorList>
            <consortium name="EnsemblMetazoa"/>
        </authorList>
    </citation>
    <scope>IDENTIFICATION</scope>
    <source>
        <strain evidence="1">IAEA</strain>
    </source>
</reference>
<sequence>MTRKNLYQLKRILDTHQYQRDWELHFVLSSFTDKKSVYCHKGTTPFARNHSLIEALHSSCKKIEEKKLSLRRKYIELVMDAINTTTRKHETKYHLNRTLAKVMQECIRGRIYIINNNLSIPQRVE</sequence>
<reference evidence="2" key="1">
    <citation type="submission" date="2015-01" db="EMBL/GenBank/DDBJ databases">
        <authorList>
            <person name="Aksoy S."/>
            <person name="Warren W."/>
            <person name="Wilson R.K."/>
        </authorList>
    </citation>
    <scope>NUCLEOTIDE SEQUENCE [LARGE SCALE GENOMIC DNA]</scope>
    <source>
        <strain evidence="2">IAEA</strain>
    </source>
</reference>